<feature type="domain" description="Type III secretion system flagellar brake protein YcgR PilZN" evidence="2">
    <location>
        <begin position="4"/>
        <end position="91"/>
    </location>
</feature>
<feature type="domain" description="PilZ" evidence="1">
    <location>
        <begin position="100"/>
        <end position="205"/>
    </location>
</feature>
<dbReference type="GO" id="GO:0016740">
    <property type="term" value="F:transferase activity"/>
    <property type="evidence" value="ECO:0007669"/>
    <property type="project" value="UniProtKB-KW"/>
</dbReference>
<dbReference type="Pfam" id="PF07238">
    <property type="entry name" value="PilZ"/>
    <property type="match status" value="1"/>
</dbReference>
<keyword evidence="3" id="KW-0808">Transferase</keyword>
<dbReference type="InterPro" id="IPR009875">
    <property type="entry name" value="PilZ_domain"/>
</dbReference>
<protein>
    <submittedName>
        <fullName evidence="3">Glycosyltransferase</fullName>
    </submittedName>
</protein>
<dbReference type="SUPFAM" id="SSF141371">
    <property type="entry name" value="PilZ domain-like"/>
    <property type="match status" value="1"/>
</dbReference>
<evidence type="ECO:0000313" key="3">
    <source>
        <dbReference type="EMBL" id="QBK25836.1"/>
    </source>
</evidence>
<evidence type="ECO:0000259" key="2">
    <source>
        <dbReference type="Pfam" id="PF12945"/>
    </source>
</evidence>
<dbReference type="RefSeq" id="WP_208649532.1">
    <property type="nucleotide sequence ID" value="NZ_CP036528.1"/>
</dbReference>
<name>A0A4P6UUQ2_9BACL</name>
<sequence length="218" mass="25455">MEVKIGTSIILEPLTSDYDDDDIKCKVMDKKDNILYVSYPINVQTGKTLHLLTGTEFRAIFQKEDKIYYAFETKVLGRKNDHIPMIMLSCPPAEEFTRIQRREFVRIKTDVDVAVEHNHQFYQFVTENISAGGIAVKLKNPSLFNLGDKVKLTIVLPYINGKILYVQTDAEVVRIYEKNEQRFAAFKYVDIDQTDQQNILRFCFERQVILMKEMKDLQ</sequence>
<evidence type="ECO:0000313" key="4">
    <source>
        <dbReference type="Proteomes" id="UP000291151"/>
    </source>
</evidence>
<proteinExistence type="predicted"/>
<dbReference type="GO" id="GO:0035438">
    <property type="term" value="F:cyclic-di-GMP binding"/>
    <property type="evidence" value="ECO:0007669"/>
    <property type="project" value="InterPro"/>
</dbReference>
<organism evidence="3 4">
    <name type="scientific">Ureibacillus thermophilus</name>
    <dbReference type="NCBI Taxonomy" id="367743"/>
    <lineage>
        <taxon>Bacteria</taxon>
        <taxon>Bacillati</taxon>
        <taxon>Bacillota</taxon>
        <taxon>Bacilli</taxon>
        <taxon>Bacillales</taxon>
        <taxon>Caryophanaceae</taxon>
        <taxon>Ureibacillus</taxon>
    </lineage>
</organism>
<dbReference type="Proteomes" id="UP000291151">
    <property type="component" value="Chromosome"/>
</dbReference>
<reference evidence="3 4" key="1">
    <citation type="submission" date="2019-02" db="EMBL/GenBank/DDBJ databases">
        <title>Ureibacillus thermophilus.</title>
        <authorList>
            <person name="Sunny J.S."/>
            <person name="Natarajan A."/>
            <person name="Saleena L.M."/>
        </authorList>
    </citation>
    <scope>NUCLEOTIDE SEQUENCE [LARGE SCALE GENOMIC DNA]</scope>
    <source>
        <strain evidence="3 4">LM102</strain>
    </source>
</reference>
<dbReference type="KEGG" id="uth:DKZ56_08175"/>
<gene>
    <name evidence="3" type="ORF">DKZ56_08175</name>
</gene>
<dbReference type="Pfam" id="PF12945">
    <property type="entry name" value="PilZNR"/>
    <property type="match status" value="1"/>
</dbReference>
<accession>A0A4P6UUQ2</accession>
<keyword evidence="4" id="KW-1185">Reference proteome</keyword>
<dbReference type="InterPro" id="IPR009926">
    <property type="entry name" value="T3SS_YcgR_PilZN"/>
</dbReference>
<dbReference type="EMBL" id="CP036528">
    <property type="protein sequence ID" value="QBK25836.1"/>
    <property type="molecule type" value="Genomic_DNA"/>
</dbReference>
<dbReference type="AlphaFoldDB" id="A0A4P6UUQ2"/>
<evidence type="ECO:0000259" key="1">
    <source>
        <dbReference type="Pfam" id="PF07238"/>
    </source>
</evidence>
<dbReference type="Gene3D" id="2.40.10.220">
    <property type="entry name" value="predicted glycosyltransferase like domains"/>
    <property type="match status" value="1"/>
</dbReference>